<gene>
    <name evidence="1" type="ORF">DM01DRAFT_1375276</name>
</gene>
<keyword evidence="2" id="KW-1185">Reference proteome</keyword>
<organism evidence="1 2">
    <name type="scientific">Hesseltinella vesiculosa</name>
    <dbReference type="NCBI Taxonomy" id="101127"/>
    <lineage>
        <taxon>Eukaryota</taxon>
        <taxon>Fungi</taxon>
        <taxon>Fungi incertae sedis</taxon>
        <taxon>Mucoromycota</taxon>
        <taxon>Mucoromycotina</taxon>
        <taxon>Mucoromycetes</taxon>
        <taxon>Mucorales</taxon>
        <taxon>Cunninghamellaceae</taxon>
        <taxon>Hesseltinella</taxon>
    </lineage>
</organism>
<dbReference type="Proteomes" id="UP000242146">
    <property type="component" value="Unassembled WGS sequence"/>
</dbReference>
<evidence type="ECO:0000313" key="2">
    <source>
        <dbReference type="Proteomes" id="UP000242146"/>
    </source>
</evidence>
<sequence length="76" mass="8647">MTRTNVPRLLPGHLALHQTLAAECFMLMERPETFKEYEAKPPSAVANNCRDNITSFRDVLATNFYLCSGDLQDRCL</sequence>
<accession>A0A1X2GDN3</accession>
<reference evidence="1 2" key="1">
    <citation type="submission" date="2016-07" db="EMBL/GenBank/DDBJ databases">
        <title>Pervasive Adenine N6-methylation of Active Genes in Fungi.</title>
        <authorList>
            <consortium name="DOE Joint Genome Institute"/>
            <person name="Mondo S.J."/>
            <person name="Dannebaum R.O."/>
            <person name="Kuo R.C."/>
            <person name="Labutti K."/>
            <person name="Haridas S."/>
            <person name="Kuo A."/>
            <person name="Salamov A."/>
            <person name="Ahrendt S.R."/>
            <person name="Lipzen A."/>
            <person name="Sullivan W."/>
            <person name="Andreopoulos W.B."/>
            <person name="Clum A."/>
            <person name="Lindquist E."/>
            <person name="Daum C."/>
            <person name="Ramamoorthy G.K."/>
            <person name="Gryganskyi A."/>
            <person name="Culley D."/>
            <person name="Magnuson J.K."/>
            <person name="James T.Y."/>
            <person name="O'Malley M.A."/>
            <person name="Stajich J.E."/>
            <person name="Spatafora J.W."/>
            <person name="Visel A."/>
            <person name="Grigoriev I.V."/>
        </authorList>
    </citation>
    <scope>NUCLEOTIDE SEQUENCE [LARGE SCALE GENOMIC DNA]</scope>
    <source>
        <strain evidence="1 2">NRRL 3301</strain>
    </source>
</reference>
<comment type="caution">
    <text evidence="1">The sequence shown here is derived from an EMBL/GenBank/DDBJ whole genome shotgun (WGS) entry which is preliminary data.</text>
</comment>
<dbReference type="EMBL" id="MCGT01000020">
    <property type="protein sequence ID" value="ORX51541.1"/>
    <property type="molecule type" value="Genomic_DNA"/>
</dbReference>
<evidence type="ECO:0000313" key="1">
    <source>
        <dbReference type="EMBL" id="ORX51541.1"/>
    </source>
</evidence>
<dbReference type="AlphaFoldDB" id="A0A1X2GDN3"/>
<proteinExistence type="predicted"/>
<protein>
    <submittedName>
        <fullName evidence="1">Uncharacterized protein</fullName>
    </submittedName>
</protein>
<name>A0A1X2GDN3_9FUNG</name>